<evidence type="ECO:0000313" key="4">
    <source>
        <dbReference type="Proteomes" id="UP001061958"/>
    </source>
</evidence>
<gene>
    <name evidence="3" type="ORF">GpartN1_g2136.t1</name>
</gene>
<evidence type="ECO:0000256" key="2">
    <source>
        <dbReference type="SAM" id="Phobius"/>
    </source>
</evidence>
<keyword evidence="2" id="KW-0812">Transmembrane</keyword>
<evidence type="ECO:0000313" key="3">
    <source>
        <dbReference type="EMBL" id="GJQ10345.1"/>
    </source>
</evidence>
<reference evidence="3" key="1">
    <citation type="journal article" date="2022" name="Proc. Natl. Acad. Sci. U.S.A.">
        <title>Life cycle and functional genomics of the unicellular red alga Galdieria for elucidating algal and plant evolution and industrial use.</title>
        <authorList>
            <person name="Hirooka S."/>
            <person name="Itabashi T."/>
            <person name="Ichinose T.M."/>
            <person name="Onuma R."/>
            <person name="Fujiwara T."/>
            <person name="Yamashita S."/>
            <person name="Jong L.W."/>
            <person name="Tomita R."/>
            <person name="Iwane A.H."/>
            <person name="Miyagishima S.Y."/>
        </authorList>
    </citation>
    <scope>NUCLEOTIDE SEQUENCE</scope>
    <source>
        <strain evidence="3">NBRC 102759</strain>
    </source>
</reference>
<dbReference type="Proteomes" id="UP001061958">
    <property type="component" value="Unassembled WGS sequence"/>
</dbReference>
<reference evidence="3" key="2">
    <citation type="submission" date="2022-01" db="EMBL/GenBank/DDBJ databases">
        <authorList>
            <person name="Hirooka S."/>
            <person name="Miyagishima S.Y."/>
        </authorList>
    </citation>
    <scope>NUCLEOTIDE SEQUENCE</scope>
    <source>
        <strain evidence="3">NBRC 102759</strain>
    </source>
</reference>
<keyword evidence="2" id="KW-1133">Transmembrane helix</keyword>
<dbReference type="EMBL" id="BQMJ01000015">
    <property type="protein sequence ID" value="GJQ10345.1"/>
    <property type="molecule type" value="Genomic_DNA"/>
</dbReference>
<protein>
    <submittedName>
        <fullName evidence="3">Uncharacterized protein</fullName>
    </submittedName>
</protein>
<name>A0A9C7UPB2_9RHOD</name>
<feature type="region of interest" description="Disordered" evidence="1">
    <location>
        <begin position="68"/>
        <end position="100"/>
    </location>
</feature>
<comment type="caution">
    <text evidence="3">The sequence shown here is derived from an EMBL/GenBank/DDBJ whole genome shotgun (WGS) entry which is preliminary data.</text>
</comment>
<keyword evidence="2" id="KW-0472">Membrane</keyword>
<keyword evidence="4" id="KW-1185">Reference proteome</keyword>
<feature type="transmembrane region" description="Helical" evidence="2">
    <location>
        <begin position="283"/>
        <end position="302"/>
    </location>
</feature>
<dbReference type="Gene3D" id="2.60.40.10">
    <property type="entry name" value="Immunoglobulins"/>
    <property type="match status" value="1"/>
</dbReference>
<sequence length="308" mass="34403">MVWFGMGFLQQPPTLYLISSPTWKTGCFHCEKQTYKFYFRFSPCIRKVYPLKAVRLLVVCQDKSEFSQQDVSPQKESQELSGPQSLSIEEANSLSEKEPYPGYYRDMEQLGLKPQSQKDDGLKVGGAKSLYRADGTPYAPWLIGKVMEDPRPLAPKKKPSALGRLAADPQLQEIAGVGLKAKILGDEVELVWSTDKEENNIGFIVQRRRGGTEDFQVIADYKTDPSLKSKGSSGGNYSFIDSTASPGTWIYRISDVNSQGETSDLCQTLVEISSNEDKQRQKWAVIILSSLVIALFVVGLLLDPLTRK</sequence>
<feature type="compositionally biased region" description="Polar residues" evidence="1">
    <location>
        <begin position="68"/>
        <end position="94"/>
    </location>
</feature>
<dbReference type="OrthoDB" id="4350at2759"/>
<dbReference type="InterPro" id="IPR013783">
    <property type="entry name" value="Ig-like_fold"/>
</dbReference>
<accession>A0A9C7UPB2</accession>
<evidence type="ECO:0000256" key="1">
    <source>
        <dbReference type="SAM" id="MobiDB-lite"/>
    </source>
</evidence>
<dbReference type="AlphaFoldDB" id="A0A9C7UPB2"/>
<proteinExistence type="predicted"/>
<organism evidence="3 4">
    <name type="scientific">Galdieria partita</name>
    <dbReference type="NCBI Taxonomy" id="83374"/>
    <lineage>
        <taxon>Eukaryota</taxon>
        <taxon>Rhodophyta</taxon>
        <taxon>Bangiophyceae</taxon>
        <taxon>Galdieriales</taxon>
        <taxon>Galdieriaceae</taxon>
        <taxon>Galdieria</taxon>
    </lineage>
</organism>